<dbReference type="RefSeq" id="WP_246531554.1">
    <property type="nucleotide sequence ID" value="NZ_JAGFNU010000001.1"/>
</dbReference>
<dbReference type="CDD" id="cd01918">
    <property type="entry name" value="HprK_C"/>
    <property type="match status" value="1"/>
</dbReference>
<dbReference type="GO" id="GO:0016301">
    <property type="term" value="F:kinase activity"/>
    <property type="evidence" value="ECO:0007669"/>
    <property type="project" value="UniProtKB-KW"/>
</dbReference>
<dbReference type="InterPro" id="IPR011104">
    <property type="entry name" value="Hpr_kin/Pase_C"/>
</dbReference>
<comment type="caution">
    <text evidence="2">The sequence shown here is derived from an EMBL/GenBank/DDBJ whole genome shotgun (WGS) entry which is preliminary data.</text>
</comment>
<proteinExistence type="predicted"/>
<accession>A0ABV5JH66</accession>
<keyword evidence="2" id="KW-0808">Transferase</keyword>
<gene>
    <name evidence="2" type="ORF">ACFFUT_13580</name>
</gene>
<reference evidence="2 3" key="1">
    <citation type="submission" date="2024-09" db="EMBL/GenBank/DDBJ databases">
        <authorList>
            <person name="Sun Q."/>
            <person name="Mori K."/>
        </authorList>
    </citation>
    <scope>NUCLEOTIDE SEQUENCE [LARGE SCALE GENOMIC DNA]</scope>
    <source>
        <strain evidence="2 3">CECT 8726</strain>
    </source>
</reference>
<dbReference type="Proteomes" id="UP001589683">
    <property type="component" value="Unassembled WGS sequence"/>
</dbReference>
<protein>
    <submittedName>
        <fullName evidence="2">HPr kinase/phosphorylase</fullName>
    </submittedName>
</protein>
<dbReference type="EMBL" id="JBHMEA010000044">
    <property type="protein sequence ID" value="MFB9232817.1"/>
    <property type="molecule type" value="Genomic_DNA"/>
</dbReference>
<evidence type="ECO:0000313" key="3">
    <source>
        <dbReference type="Proteomes" id="UP001589683"/>
    </source>
</evidence>
<dbReference type="PANTHER" id="PTHR30305:SF1">
    <property type="entry name" value="HPR KINASE_PHOSPHORYLASE"/>
    <property type="match status" value="1"/>
</dbReference>
<dbReference type="InterPro" id="IPR027417">
    <property type="entry name" value="P-loop_NTPase"/>
</dbReference>
<sequence length="155" mass="16368">MADHIIGPSPKPGELRPSHTTLHATTVTLGGRGLLIAGKSGSGKSELALQLVAYGAMLVSDDQTFIQEREGVLVASPPPAIAGQIEARGLGILSIEYATQSVLVAVVDMEPVEKDRLPPLRDCSILGVRLPLIYKTEAPYFPAAILQYLKAGRSA</sequence>
<organism evidence="2 3">
    <name type="scientific">Pseudohalocynthiibacter aestuariivivens</name>
    <dbReference type="NCBI Taxonomy" id="1591409"/>
    <lineage>
        <taxon>Bacteria</taxon>
        <taxon>Pseudomonadati</taxon>
        <taxon>Pseudomonadota</taxon>
        <taxon>Alphaproteobacteria</taxon>
        <taxon>Rhodobacterales</taxon>
        <taxon>Paracoccaceae</taxon>
        <taxon>Pseudohalocynthiibacter</taxon>
    </lineage>
</organism>
<keyword evidence="3" id="KW-1185">Reference proteome</keyword>
<feature type="domain" description="HPr kinase/phosphorylase C-terminal" evidence="1">
    <location>
        <begin position="19"/>
        <end position="96"/>
    </location>
</feature>
<evidence type="ECO:0000259" key="1">
    <source>
        <dbReference type="Pfam" id="PF07475"/>
    </source>
</evidence>
<dbReference type="Gene3D" id="3.40.50.300">
    <property type="entry name" value="P-loop containing nucleotide triphosphate hydrolases"/>
    <property type="match status" value="1"/>
</dbReference>
<dbReference type="SUPFAM" id="SSF53795">
    <property type="entry name" value="PEP carboxykinase-like"/>
    <property type="match status" value="1"/>
</dbReference>
<dbReference type="PANTHER" id="PTHR30305">
    <property type="entry name" value="PROTEIN YJDM-RELATED"/>
    <property type="match status" value="1"/>
</dbReference>
<dbReference type="Pfam" id="PF07475">
    <property type="entry name" value="Hpr_kinase_C"/>
    <property type="match status" value="1"/>
</dbReference>
<evidence type="ECO:0000313" key="2">
    <source>
        <dbReference type="EMBL" id="MFB9232817.1"/>
    </source>
</evidence>
<name>A0ABV5JH66_9RHOB</name>
<keyword evidence="2" id="KW-0418">Kinase</keyword>